<organism evidence="1 2">
    <name type="scientific">Gloeobacter kilaueensis (strain ATCC BAA-2537 / CCAP 1431/1 / ULC 316 / JS1)</name>
    <dbReference type="NCBI Taxonomy" id="1183438"/>
    <lineage>
        <taxon>Bacteria</taxon>
        <taxon>Bacillati</taxon>
        <taxon>Cyanobacteriota</taxon>
        <taxon>Cyanophyceae</taxon>
        <taxon>Gloeobacterales</taxon>
        <taxon>Gloeobacteraceae</taxon>
        <taxon>Gloeobacter</taxon>
    </lineage>
</organism>
<dbReference type="AlphaFoldDB" id="U5QGC5"/>
<reference evidence="1 2" key="1">
    <citation type="journal article" date="2013" name="PLoS ONE">
        <title>Cultivation and Complete Genome Sequencing of Gloeobacter kilaueensis sp. nov., from a Lava Cave in Kilauea Caldera, Hawai'i.</title>
        <authorList>
            <person name="Saw J.H."/>
            <person name="Schatz M."/>
            <person name="Brown M.V."/>
            <person name="Kunkel D.D."/>
            <person name="Foster J.S."/>
            <person name="Shick H."/>
            <person name="Christensen S."/>
            <person name="Hou S."/>
            <person name="Wan X."/>
            <person name="Donachie S.P."/>
        </authorList>
    </citation>
    <scope>NUCLEOTIDE SEQUENCE [LARGE SCALE GENOMIC DNA]</scope>
    <source>
        <strain evidence="2">JS</strain>
    </source>
</reference>
<evidence type="ECO:0000313" key="1">
    <source>
        <dbReference type="EMBL" id="AGY57971.1"/>
    </source>
</evidence>
<dbReference type="OrthoDB" id="9255476at2"/>
<dbReference type="HOGENOM" id="CLU_879304_0_0_3"/>
<dbReference type="eggNOG" id="ENOG50347WW">
    <property type="taxonomic scope" value="Bacteria"/>
</dbReference>
<dbReference type="STRING" id="1183438.GKIL_1725"/>
<name>U5QGC5_GLOK1</name>
<dbReference type="Proteomes" id="UP000017396">
    <property type="component" value="Chromosome"/>
</dbReference>
<accession>U5QGC5</accession>
<gene>
    <name evidence="1" type="ORF">GKIL_1725</name>
</gene>
<keyword evidence="2" id="KW-1185">Reference proteome</keyword>
<dbReference type="RefSeq" id="WP_023173093.1">
    <property type="nucleotide sequence ID" value="NC_022600.1"/>
</dbReference>
<evidence type="ECO:0000313" key="2">
    <source>
        <dbReference type="Proteomes" id="UP000017396"/>
    </source>
</evidence>
<dbReference type="KEGG" id="glj:GKIL_1725"/>
<protein>
    <submittedName>
        <fullName evidence="1">Uncharacterized protein</fullName>
    </submittedName>
</protein>
<sequence>MIEKFDLDVNLTSDDLFKTAQHILNLPVFQQKLPIELEVDYKETKVSPDWAIKCLKLAQRDISITWAGDKDYNATRLFIGIDKKTIEPRIKDVEGGISSVQQFFQAMPFTIANIGDIHLEWSDTESAEDYYLARSFDRHLGSLGWGCAFKGNGHSCLVSRRWLDFGPWFVLYGPDDLSLVFFHDLEVDSRIARLQAEPGHQRMASPDSGGFIREEMEFEHDLKGLYSKEERKLKIIINGREISQREMLEAKAAIAYQAFGEQKPLESVAYIFVVEEEARQYLHELWLRELECWAIIRGQEVRLDTEYHPVPIKPEWVKRLESQQFP</sequence>
<proteinExistence type="predicted"/>
<dbReference type="EMBL" id="CP003587">
    <property type="protein sequence ID" value="AGY57971.1"/>
    <property type="molecule type" value="Genomic_DNA"/>
</dbReference>